<dbReference type="Proteomes" id="UP001282284">
    <property type="component" value="Unassembled WGS sequence"/>
</dbReference>
<keyword evidence="7 10" id="KW-0255">Endonuclease</keyword>
<dbReference type="InterPro" id="IPR036187">
    <property type="entry name" value="DNA_mismatch_repair_MutS_sf"/>
</dbReference>
<keyword evidence="5 7" id="KW-0694">RNA-binding</keyword>
<name>A0ABU4G7I5_9BACL</name>
<keyword evidence="2 7" id="KW-0547">Nucleotide-binding</keyword>
<dbReference type="Pfam" id="PF01713">
    <property type="entry name" value="Smr"/>
    <property type="match status" value="1"/>
</dbReference>
<sequence>METRVLKTLEFDKIREIVATYCTSTIGRDLLQKLEPVSDFNTVVELLDETDEGLAILRLRGNVPMGGIADVRPHAKRAQIGGVLSAYELMEIANTIRASRILRQFIEAVNEEEDIELPKFLAKKEALPILTGLEHEINAAIDDNGHVVDSASGTLRSIRQNLRMQEGRVREKLEGYTRGRNAAKMLSDSIVTIRNDRFVIPVKAEYRSHFGGVIHDMSSSGQTLFIEPDAVVQANNEIRNLKMKEREEIEKILQELSMKVQEIAHELFVLVGVLAEIDVILAKAKYGTAHKCTKPTVNEEGYIRLAKARHPLLPIEEAVANTIEFGKEITSIVITGPNTGGKTVTLKTVGLCTLMAQAGLPIPALDGSEVAVFESVYADIGDEQSIEQSLSTFSSHMVNIVDILKKFDSRSLLIFDELGSGTDPQEGAALAIAILDEVHGTGARVMATTHYPELKAYGYNRPGVANASVEFDIDTLSPTYRLLIGVPGRSNAFEISKRLGLHEHIIGRAKKFTGTDRGEVDSMIASLETSRVQSEKDAEQTHALLIETEKLKCELETKLAEFDDMKEKLVEKAKEKAKTIVDTARTESEAVIAELRALRMNAGAQVKEHELIEARKKLDEAAPQEKKRKIVAKAAARPLQVGDEVKVVTYGQKGTLIEKASAKEWVVQIGILKMKLDESVLEYTKPEKLKEPVVSASVRGRDSYVKLELDLRGERYEDALHRTEKYLDDALLSNYHQVSIIHGKGTGALRQGVQSYLKNHPRVKSYRYGEAGEGGHGVTVVELK</sequence>
<dbReference type="PROSITE" id="PS00486">
    <property type="entry name" value="DNA_MISMATCH_REPAIR_2"/>
    <property type="match status" value="1"/>
</dbReference>
<dbReference type="CDD" id="cd03280">
    <property type="entry name" value="ABC_MutS2"/>
    <property type="match status" value="1"/>
</dbReference>
<comment type="subunit">
    <text evidence="7">Homodimer. Binds to stalled ribosomes, contacting rRNA.</text>
</comment>
<dbReference type="Pfam" id="PF20297">
    <property type="entry name" value="MSSS"/>
    <property type="match status" value="1"/>
</dbReference>
<comment type="function">
    <text evidence="7">Acts as a ribosome collision sensor, splitting the ribosome into its 2 subunits. Detects stalled/collided 70S ribosomes which it binds and splits by an ATP-hydrolysis driven conformational change. Acts upstream of the ribosome quality control system (RQC), a ribosome-associated complex that mediates the extraction of incompletely synthesized nascent chains from stalled ribosomes and their subsequent degradation. Probably generates substrates for RQC.</text>
</comment>
<dbReference type="EC" id="3.6.4.-" evidence="7"/>
<dbReference type="Gene3D" id="3.40.50.300">
    <property type="entry name" value="P-loop containing nucleotide triphosphate hydrolases"/>
    <property type="match status" value="1"/>
</dbReference>
<dbReference type="InterPro" id="IPR000432">
    <property type="entry name" value="DNA_mismatch_repair_MutS_C"/>
</dbReference>
<dbReference type="GO" id="GO:0004519">
    <property type="term" value="F:endonuclease activity"/>
    <property type="evidence" value="ECO:0007669"/>
    <property type="project" value="UniProtKB-KW"/>
</dbReference>
<dbReference type="EMBL" id="JAUBDI010000004">
    <property type="protein sequence ID" value="MDW0112948.1"/>
    <property type="molecule type" value="Genomic_DNA"/>
</dbReference>
<evidence type="ECO:0000313" key="11">
    <source>
        <dbReference type="Proteomes" id="UP001282284"/>
    </source>
</evidence>
<dbReference type="RefSeq" id="WP_317942957.1">
    <property type="nucleotide sequence ID" value="NZ_JAUBDI010000004.1"/>
</dbReference>
<evidence type="ECO:0000259" key="9">
    <source>
        <dbReference type="PROSITE" id="PS50828"/>
    </source>
</evidence>
<evidence type="ECO:0000256" key="1">
    <source>
        <dbReference type="ARBA" id="ARBA00022730"/>
    </source>
</evidence>
<dbReference type="EC" id="3.1.-.-" evidence="7"/>
<dbReference type="PANTHER" id="PTHR48466">
    <property type="entry name" value="OS10G0509000 PROTEIN-RELATED"/>
    <property type="match status" value="1"/>
</dbReference>
<proteinExistence type="inferred from homology"/>
<evidence type="ECO:0000256" key="5">
    <source>
        <dbReference type="ARBA" id="ARBA00022884"/>
    </source>
</evidence>
<keyword evidence="7" id="KW-0540">Nuclease</keyword>
<evidence type="ECO:0000256" key="7">
    <source>
        <dbReference type="HAMAP-Rule" id="MF_00092"/>
    </source>
</evidence>
<evidence type="ECO:0000256" key="3">
    <source>
        <dbReference type="ARBA" id="ARBA00022801"/>
    </source>
</evidence>
<dbReference type="InterPro" id="IPR027417">
    <property type="entry name" value="P-loop_NTPase"/>
</dbReference>
<feature type="binding site" evidence="7">
    <location>
        <begin position="336"/>
        <end position="343"/>
    </location>
    <ligand>
        <name>ATP</name>
        <dbReference type="ChEBI" id="CHEBI:30616"/>
    </ligand>
</feature>
<keyword evidence="11" id="KW-1185">Reference proteome</keyword>
<comment type="caution">
    <text evidence="10">The sequence shown here is derived from an EMBL/GenBank/DDBJ whole genome shotgun (WGS) entry which is preliminary data.</text>
</comment>
<dbReference type="InterPro" id="IPR046893">
    <property type="entry name" value="MSSS"/>
</dbReference>
<dbReference type="InterPro" id="IPR045076">
    <property type="entry name" value="MutS"/>
</dbReference>
<evidence type="ECO:0000313" key="10">
    <source>
        <dbReference type="EMBL" id="MDW0112948.1"/>
    </source>
</evidence>
<dbReference type="InterPro" id="IPR005747">
    <property type="entry name" value="MutS2"/>
</dbReference>
<keyword evidence="3 7" id="KW-0378">Hydrolase</keyword>
<dbReference type="SUPFAM" id="SSF48334">
    <property type="entry name" value="DNA repair protein MutS, domain III"/>
    <property type="match status" value="1"/>
</dbReference>
<dbReference type="Gene3D" id="3.30.1370.110">
    <property type="match status" value="1"/>
</dbReference>
<reference evidence="10 11" key="1">
    <citation type="submission" date="2023-06" db="EMBL/GenBank/DDBJ databases">
        <title>Sporosarcina sp. nov., isolated from Korean traditional fermented seafood 'Jeotgal'.</title>
        <authorList>
            <person name="Yang A.I."/>
            <person name="Shin N.-R."/>
        </authorList>
    </citation>
    <scope>NUCLEOTIDE SEQUENCE [LARGE SCALE GENOMIC DNA]</scope>
    <source>
        <strain evidence="10 11">KCTC13119</strain>
    </source>
</reference>
<keyword evidence="4 7" id="KW-0067">ATP-binding</keyword>
<dbReference type="SMART" id="SM00533">
    <property type="entry name" value="MUTSd"/>
    <property type="match status" value="1"/>
</dbReference>
<dbReference type="HAMAP" id="MF_00092">
    <property type="entry name" value="MutS2"/>
    <property type="match status" value="1"/>
</dbReference>
<dbReference type="SUPFAM" id="SSF52540">
    <property type="entry name" value="P-loop containing nucleoside triphosphate hydrolases"/>
    <property type="match status" value="1"/>
</dbReference>
<feature type="domain" description="Smr" evidence="9">
    <location>
        <begin position="709"/>
        <end position="784"/>
    </location>
</feature>
<keyword evidence="6 7" id="KW-0238">DNA-binding</keyword>
<feature type="coiled-coil region" evidence="8">
    <location>
        <begin position="231"/>
        <end position="266"/>
    </location>
</feature>
<dbReference type="InterPro" id="IPR036063">
    <property type="entry name" value="Smr_dom_sf"/>
</dbReference>
<dbReference type="SMART" id="SM00463">
    <property type="entry name" value="SMR"/>
    <property type="match status" value="1"/>
</dbReference>
<gene>
    <name evidence="7" type="primary">mutS2</name>
    <name evidence="7" type="synonym">rqcU</name>
    <name evidence="10" type="ORF">QT711_07100</name>
</gene>
<keyword evidence="1 7" id="KW-0699">rRNA-binding</keyword>
<dbReference type="PANTHER" id="PTHR48466:SF2">
    <property type="entry name" value="OS10G0509000 PROTEIN"/>
    <property type="match status" value="1"/>
</dbReference>
<accession>A0ABU4G7I5</accession>
<comment type="function">
    <text evidence="7">Endonuclease that is involved in the suppression of homologous recombination and thus may have a key role in the control of bacterial genetic diversity.</text>
</comment>
<dbReference type="InterPro" id="IPR007696">
    <property type="entry name" value="DNA_mismatch_repair_MutS_core"/>
</dbReference>
<evidence type="ECO:0000256" key="6">
    <source>
        <dbReference type="ARBA" id="ARBA00023125"/>
    </source>
</evidence>
<dbReference type="PIRSF" id="PIRSF005814">
    <property type="entry name" value="MutS_YshD"/>
    <property type="match status" value="1"/>
</dbReference>
<protein>
    <recommendedName>
        <fullName evidence="7">Endonuclease MutS2</fullName>
        <ecNumber evidence="7">3.1.-.-</ecNumber>
    </recommendedName>
    <alternativeName>
        <fullName evidence="7">Ribosome-associated protein quality control-upstream factor</fullName>
        <shortName evidence="7">RQC-upstream factor</shortName>
        <shortName evidence="7">RqcU</shortName>
        <ecNumber evidence="7">3.6.4.-</ecNumber>
    </alternativeName>
</protein>
<dbReference type="SUPFAM" id="SSF160443">
    <property type="entry name" value="SMR domain-like"/>
    <property type="match status" value="1"/>
</dbReference>
<dbReference type="Pfam" id="PF00488">
    <property type="entry name" value="MutS_V"/>
    <property type="match status" value="1"/>
</dbReference>
<comment type="similarity">
    <text evidence="7">Belongs to the DNA mismatch repair MutS family. MutS2 subfamily.</text>
</comment>
<dbReference type="SMART" id="SM00534">
    <property type="entry name" value="MUTSac"/>
    <property type="match status" value="1"/>
</dbReference>
<evidence type="ECO:0000256" key="8">
    <source>
        <dbReference type="SAM" id="Coils"/>
    </source>
</evidence>
<keyword evidence="8" id="KW-0175">Coiled coil</keyword>
<evidence type="ECO:0000256" key="2">
    <source>
        <dbReference type="ARBA" id="ARBA00022741"/>
    </source>
</evidence>
<evidence type="ECO:0000256" key="4">
    <source>
        <dbReference type="ARBA" id="ARBA00022840"/>
    </source>
</evidence>
<organism evidence="10 11">
    <name type="scientific">Sporosarcina saromensis</name>
    <dbReference type="NCBI Taxonomy" id="359365"/>
    <lineage>
        <taxon>Bacteria</taxon>
        <taxon>Bacillati</taxon>
        <taxon>Bacillota</taxon>
        <taxon>Bacilli</taxon>
        <taxon>Bacillales</taxon>
        <taxon>Caryophanaceae</taxon>
        <taxon>Sporosarcina</taxon>
    </lineage>
</organism>
<dbReference type="PROSITE" id="PS50828">
    <property type="entry name" value="SMR"/>
    <property type="match status" value="1"/>
</dbReference>
<dbReference type="NCBIfam" id="TIGR01069">
    <property type="entry name" value="mutS2"/>
    <property type="match status" value="1"/>
</dbReference>
<dbReference type="InterPro" id="IPR002625">
    <property type="entry name" value="Smr_dom"/>
</dbReference>